<organism evidence="1 2">
    <name type="scientific">Gymnopilus junonius</name>
    <name type="common">Spectacular rustgill mushroom</name>
    <name type="synonym">Gymnopilus spectabilis subsp. junonius</name>
    <dbReference type="NCBI Taxonomy" id="109634"/>
    <lineage>
        <taxon>Eukaryota</taxon>
        <taxon>Fungi</taxon>
        <taxon>Dikarya</taxon>
        <taxon>Basidiomycota</taxon>
        <taxon>Agaricomycotina</taxon>
        <taxon>Agaricomycetes</taxon>
        <taxon>Agaricomycetidae</taxon>
        <taxon>Agaricales</taxon>
        <taxon>Agaricineae</taxon>
        <taxon>Hymenogastraceae</taxon>
        <taxon>Gymnopilus</taxon>
    </lineage>
</organism>
<proteinExistence type="predicted"/>
<keyword evidence="2" id="KW-1185">Reference proteome</keyword>
<protein>
    <submittedName>
        <fullName evidence="1">Uncharacterized protein</fullName>
    </submittedName>
</protein>
<dbReference type="Proteomes" id="UP000724874">
    <property type="component" value="Unassembled WGS sequence"/>
</dbReference>
<accession>A0A9P5NC51</accession>
<sequence length="155" mass="18148">MKLILRVDGTQYQNSISERRIVNRATHLDREGTITRPHVEVSYNANAHPERQVDVSIQFEYLIQKRKEKRVVRCLLPEVLDLVKELVEKLRHLEDDSDNFKVQHSTLPIGTKRGDQALTCHRLRDHFRHHKLILYGRHSTLKINSAVAVVEVWGM</sequence>
<reference evidence="1" key="1">
    <citation type="submission" date="2020-11" db="EMBL/GenBank/DDBJ databases">
        <authorList>
            <consortium name="DOE Joint Genome Institute"/>
            <person name="Ahrendt S."/>
            <person name="Riley R."/>
            <person name="Andreopoulos W."/>
            <person name="LaButti K."/>
            <person name="Pangilinan J."/>
            <person name="Ruiz-duenas F.J."/>
            <person name="Barrasa J.M."/>
            <person name="Sanchez-Garcia M."/>
            <person name="Camarero S."/>
            <person name="Miyauchi S."/>
            <person name="Serrano A."/>
            <person name="Linde D."/>
            <person name="Babiker R."/>
            <person name="Drula E."/>
            <person name="Ayuso-Fernandez I."/>
            <person name="Pacheco R."/>
            <person name="Padilla G."/>
            <person name="Ferreira P."/>
            <person name="Barriuso J."/>
            <person name="Kellner H."/>
            <person name="Castanera R."/>
            <person name="Alfaro M."/>
            <person name="Ramirez L."/>
            <person name="Pisabarro A.G."/>
            <person name="Kuo A."/>
            <person name="Tritt A."/>
            <person name="Lipzen A."/>
            <person name="He G."/>
            <person name="Yan M."/>
            <person name="Ng V."/>
            <person name="Cullen D."/>
            <person name="Martin F."/>
            <person name="Rosso M.-N."/>
            <person name="Henrissat B."/>
            <person name="Hibbett D."/>
            <person name="Martinez A.T."/>
            <person name="Grigoriev I.V."/>
        </authorList>
    </citation>
    <scope>NUCLEOTIDE SEQUENCE</scope>
    <source>
        <strain evidence="1">AH 44721</strain>
    </source>
</reference>
<comment type="caution">
    <text evidence="1">The sequence shown here is derived from an EMBL/GenBank/DDBJ whole genome shotgun (WGS) entry which is preliminary data.</text>
</comment>
<evidence type="ECO:0000313" key="2">
    <source>
        <dbReference type="Proteomes" id="UP000724874"/>
    </source>
</evidence>
<gene>
    <name evidence="1" type="ORF">CPB84DRAFT_324743</name>
</gene>
<dbReference type="EMBL" id="JADNYJ010000155">
    <property type="protein sequence ID" value="KAF8878798.1"/>
    <property type="molecule type" value="Genomic_DNA"/>
</dbReference>
<dbReference type="AlphaFoldDB" id="A0A9P5NC51"/>
<name>A0A9P5NC51_GYMJU</name>
<evidence type="ECO:0000313" key="1">
    <source>
        <dbReference type="EMBL" id="KAF8878798.1"/>
    </source>
</evidence>